<evidence type="ECO:0000313" key="11">
    <source>
        <dbReference type="Proteomes" id="UP001567538"/>
    </source>
</evidence>
<evidence type="ECO:0000256" key="3">
    <source>
        <dbReference type="ARBA" id="ARBA00012272"/>
    </source>
</evidence>
<comment type="caution">
    <text evidence="10">The sequence shown here is derived from an EMBL/GenBank/DDBJ whole genome shotgun (WGS) entry which is preliminary data.</text>
</comment>
<dbReference type="Proteomes" id="UP001567538">
    <property type="component" value="Unassembled WGS sequence"/>
</dbReference>
<accession>A0ABD1HAD4</accession>
<dbReference type="SUPFAM" id="SSF51126">
    <property type="entry name" value="Pectin lyase-like"/>
    <property type="match status" value="1"/>
</dbReference>
<dbReference type="Gene3D" id="2.160.20.10">
    <property type="entry name" value="Single-stranded right-handed beta-helix, Pectin lyase-like"/>
    <property type="match status" value="1"/>
</dbReference>
<evidence type="ECO:0000256" key="7">
    <source>
        <dbReference type="ARBA" id="ARBA00023239"/>
    </source>
</evidence>
<dbReference type="Pfam" id="PF00544">
    <property type="entry name" value="Pectate_lyase_4"/>
    <property type="match status" value="1"/>
</dbReference>
<dbReference type="GO" id="GO:0046872">
    <property type="term" value="F:metal ion binding"/>
    <property type="evidence" value="ECO:0007669"/>
    <property type="project" value="UniProtKB-KW"/>
</dbReference>
<dbReference type="PRINTS" id="PR00807">
    <property type="entry name" value="AMBALLERGEN"/>
</dbReference>
<dbReference type="InterPro" id="IPR011050">
    <property type="entry name" value="Pectin_lyase_fold/virulence"/>
</dbReference>
<evidence type="ECO:0000256" key="6">
    <source>
        <dbReference type="ARBA" id="ARBA00022837"/>
    </source>
</evidence>
<comment type="cofactor">
    <cofactor evidence="8">
        <name>Ca(2+)</name>
        <dbReference type="ChEBI" id="CHEBI:29108"/>
    </cofactor>
    <text evidence="8">Binds 1 Ca(2+) ion. Required for its activity.</text>
</comment>
<name>A0ABD1HAD4_SALDI</name>
<proteinExistence type="inferred from homology"/>
<evidence type="ECO:0000256" key="2">
    <source>
        <dbReference type="ARBA" id="ARBA00005220"/>
    </source>
</evidence>
<dbReference type="PANTHER" id="PTHR31683:SF11">
    <property type="entry name" value="PECTATE LYASE"/>
    <property type="match status" value="1"/>
</dbReference>
<protein>
    <recommendedName>
        <fullName evidence="3 8">Pectate lyase</fullName>
        <ecNumber evidence="3 8">4.2.2.2</ecNumber>
    </recommendedName>
</protein>
<keyword evidence="7 8" id="KW-0456">Lyase</keyword>
<keyword evidence="11" id="KW-1185">Reference proteome</keyword>
<comment type="catalytic activity">
    <reaction evidence="1 8">
        <text>Eliminative cleavage of (1-&gt;4)-alpha-D-galacturonan to give oligosaccharides with 4-deoxy-alpha-D-galact-4-enuronosyl groups at their non-reducing ends.</text>
        <dbReference type="EC" id="4.2.2.2"/>
    </reaction>
</comment>
<keyword evidence="5" id="KW-0732">Signal</keyword>
<evidence type="ECO:0000256" key="8">
    <source>
        <dbReference type="RuleBase" id="RU361123"/>
    </source>
</evidence>
<dbReference type="GO" id="GO:0030570">
    <property type="term" value="F:pectate lyase activity"/>
    <property type="evidence" value="ECO:0007669"/>
    <property type="project" value="UniProtKB-EC"/>
</dbReference>
<keyword evidence="4 8" id="KW-0479">Metal-binding</keyword>
<evidence type="ECO:0000313" key="10">
    <source>
        <dbReference type="EMBL" id="KAL1553187.1"/>
    </source>
</evidence>
<dbReference type="EMBL" id="JBEAFC010000006">
    <property type="protein sequence ID" value="KAL1553187.1"/>
    <property type="molecule type" value="Genomic_DNA"/>
</dbReference>
<dbReference type="PANTHER" id="PTHR31683">
    <property type="entry name" value="PECTATE LYASE 18-RELATED"/>
    <property type="match status" value="1"/>
</dbReference>
<dbReference type="InterPro" id="IPR002022">
    <property type="entry name" value="Pec_lyase"/>
</dbReference>
<keyword evidence="6 8" id="KW-0106">Calcium</keyword>
<dbReference type="EC" id="4.2.2.2" evidence="3 8"/>
<comment type="similarity">
    <text evidence="8">Belongs to the polysaccharide lyase 1 family.</text>
</comment>
<evidence type="ECO:0000259" key="9">
    <source>
        <dbReference type="SMART" id="SM00656"/>
    </source>
</evidence>
<dbReference type="InterPro" id="IPR012334">
    <property type="entry name" value="Pectin_lyas_fold"/>
</dbReference>
<evidence type="ECO:0000256" key="5">
    <source>
        <dbReference type="ARBA" id="ARBA00022729"/>
    </source>
</evidence>
<sequence>MGGKRGRFYEVTNSSDHDTVSPTPGILCYAVIQEEPLWISFKSNMVIKLKHKLIVNNYMTIDGCGAHVHIMGNGCNNCSMGKSDGDGISIFGLRHIWIDHCTLSHYTDGLVDIIMGSTAITVSNNYFSDHNEVMLLGHDDKYLPDSGHNSFEPVWGGTRAEDA</sequence>
<dbReference type="InterPro" id="IPR045032">
    <property type="entry name" value="PEL"/>
</dbReference>
<feature type="domain" description="Pectate lyase" evidence="9">
    <location>
        <begin position="44"/>
        <end position="163"/>
    </location>
</feature>
<reference evidence="10 11" key="1">
    <citation type="submission" date="2024-06" db="EMBL/GenBank/DDBJ databases">
        <title>A chromosome level genome sequence of Diviner's sage (Salvia divinorum).</title>
        <authorList>
            <person name="Ford S.A."/>
            <person name="Ro D.-K."/>
            <person name="Ness R.W."/>
            <person name="Phillips M.A."/>
        </authorList>
    </citation>
    <scope>NUCLEOTIDE SEQUENCE [LARGE SCALE GENOMIC DNA]</scope>
    <source>
        <strain evidence="10">SAF-2024a</strain>
        <tissue evidence="10">Leaf</tissue>
    </source>
</reference>
<gene>
    <name evidence="10" type="ORF">AAHA92_13894</name>
</gene>
<comment type="pathway">
    <text evidence="2 8">Glycan metabolism; pectin degradation; 2-dehydro-3-deoxy-D-gluconate from pectin: step 2/5.</text>
</comment>
<dbReference type="AlphaFoldDB" id="A0ABD1HAD4"/>
<dbReference type="InterPro" id="IPR018082">
    <property type="entry name" value="AmbAllergen"/>
</dbReference>
<dbReference type="SMART" id="SM00656">
    <property type="entry name" value="Amb_all"/>
    <property type="match status" value="1"/>
</dbReference>
<organism evidence="10 11">
    <name type="scientific">Salvia divinorum</name>
    <name type="common">Maria pastora</name>
    <name type="synonym">Diviner's sage</name>
    <dbReference type="NCBI Taxonomy" id="28513"/>
    <lineage>
        <taxon>Eukaryota</taxon>
        <taxon>Viridiplantae</taxon>
        <taxon>Streptophyta</taxon>
        <taxon>Embryophyta</taxon>
        <taxon>Tracheophyta</taxon>
        <taxon>Spermatophyta</taxon>
        <taxon>Magnoliopsida</taxon>
        <taxon>eudicotyledons</taxon>
        <taxon>Gunneridae</taxon>
        <taxon>Pentapetalae</taxon>
        <taxon>asterids</taxon>
        <taxon>lamiids</taxon>
        <taxon>Lamiales</taxon>
        <taxon>Lamiaceae</taxon>
        <taxon>Nepetoideae</taxon>
        <taxon>Mentheae</taxon>
        <taxon>Salviinae</taxon>
        <taxon>Salvia</taxon>
        <taxon>Salvia subgen. Calosphace</taxon>
    </lineage>
</organism>
<evidence type="ECO:0000256" key="4">
    <source>
        <dbReference type="ARBA" id="ARBA00022723"/>
    </source>
</evidence>
<evidence type="ECO:0000256" key="1">
    <source>
        <dbReference type="ARBA" id="ARBA00000695"/>
    </source>
</evidence>